<feature type="compositionally biased region" description="Low complexity" evidence="1">
    <location>
        <begin position="167"/>
        <end position="179"/>
    </location>
</feature>
<keyword evidence="4" id="KW-1185">Reference proteome</keyword>
<name>A0A0L0UVA5_9BASI</name>
<sequence>MVSFAYLFTLLSVLVALSRAEEASSAKPQEVEDKFFFGNGFNNYLNFGSGYNLFNSNSYFYNTWSTSYAYNNIFAYGCFPRTSIYTPGRFRRPMGGRLGARWALQDAHAQTHVIPQHANWSPTLGAHSSWSAGRLGSRSGPHRATDRRQGPIRRHVRLPVLRCHYAGAHAGASGQSAGEPGRERPGEEKKTKKERHMRSWRGVR</sequence>
<feature type="chain" id="PRO_5005549408" description="Secreted protein" evidence="2">
    <location>
        <begin position="21"/>
        <end position="204"/>
    </location>
</feature>
<comment type="caution">
    <text evidence="3">The sequence shown here is derived from an EMBL/GenBank/DDBJ whole genome shotgun (WGS) entry which is preliminary data.</text>
</comment>
<evidence type="ECO:0000313" key="4">
    <source>
        <dbReference type="Proteomes" id="UP000054564"/>
    </source>
</evidence>
<feature type="signal peptide" evidence="2">
    <location>
        <begin position="1"/>
        <end position="20"/>
    </location>
</feature>
<accession>A0A0L0UVA5</accession>
<feature type="region of interest" description="Disordered" evidence="1">
    <location>
        <begin position="130"/>
        <end position="153"/>
    </location>
</feature>
<evidence type="ECO:0000256" key="1">
    <source>
        <dbReference type="SAM" id="MobiDB-lite"/>
    </source>
</evidence>
<feature type="compositionally biased region" description="Basic residues" evidence="1">
    <location>
        <begin position="192"/>
        <end position="204"/>
    </location>
</feature>
<feature type="compositionally biased region" description="Basic and acidic residues" evidence="1">
    <location>
        <begin position="180"/>
        <end position="191"/>
    </location>
</feature>
<gene>
    <name evidence="3" type="ORF">PSTG_15598</name>
</gene>
<dbReference type="EMBL" id="AJIL01000227">
    <property type="protein sequence ID" value="KNE90957.1"/>
    <property type="molecule type" value="Genomic_DNA"/>
</dbReference>
<dbReference type="Proteomes" id="UP000054564">
    <property type="component" value="Unassembled WGS sequence"/>
</dbReference>
<feature type="region of interest" description="Disordered" evidence="1">
    <location>
        <begin position="167"/>
        <end position="204"/>
    </location>
</feature>
<evidence type="ECO:0000256" key="2">
    <source>
        <dbReference type="SAM" id="SignalP"/>
    </source>
</evidence>
<reference evidence="4" key="1">
    <citation type="submission" date="2014-03" db="EMBL/GenBank/DDBJ databases">
        <title>The Genome Sequence of Puccinia striiformis f. sp. tritici PST-78.</title>
        <authorList>
            <consortium name="The Broad Institute Genome Sequencing Platform"/>
            <person name="Cuomo C."/>
            <person name="Hulbert S."/>
            <person name="Chen X."/>
            <person name="Walker B."/>
            <person name="Young S.K."/>
            <person name="Zeng Q."/>
            <person name="Gargeya S."/>
            <person name="Fitzgerald M."/>
            <person name="Haas B."/>
            <person name="Abouelleil A."/>
            <person name="Alvarado L."/>
            <person name="Arachchi H.M."/>
            <person name="Berlin A.M."/>
            <person name="Chapman S.B."/>
            <person name="Goldberg J."/>
            <person name="Griggs A."/>
            <person name="Gujja S."/>
            <person name="Hansen M."/>
            <person name="Howarth C."/>
            <person name="Imamovic A."/>
            <person name="Larimer J."/>
            <person name="McCowan C."/>
            <person name="Montmayeur A."/>
            <person name="Murphy C."/>
            <person name="Neiman D."/>
            <person name="Pearson M."/>
            <person name="Priest M."/>
            <person name="Roberts A."/>
            <person name="Saif S."/>
            <person name="Shea T."/>
            <person name="Sisk P."/>
            <person name="Sykes S."/>
            <person name="Wortman J."/>
            <person name="Nusbaum C."/>
            <person name="Birren B."/>
        </authorList>
    </citation>
    <scope>NUCLEOTIDE SEQUENCE [LARGE SCALE GENOMIC DNA]</scope>
    <source>
        <strain evidence="4">race PST-78</strain>
    </source>
</reference>
<organism evidence="3 4">
    <name type="scientific">Puccinia striiformis f. sp. tritici PST-78</name>
    <dbReference type="NCBI Taxonomy" id="1165861"/>
    <lineage>
        <taxon>Eukaryota</taxon>
        <taxon>Fungi</taxon>
        <taxon>Dikarya</taxon>
        <taxon>Basidiomycota</taxon>
        <taxon>Pucciniomycotina</taxon>
        <taxon>Pucciniomycetes</taxon>
        <taxon>Pucciniales</taxon>
        <taxon>Pucciniaceae</taxon>
        <taxon>Puccinia</taxon>
    </lineage>
</organism>
<protein>
    <recommendedName>
        <fullName evidence="5">Secreted protein</fullName>
    </recommendedName>
</protein>
<dbReference type="AlphaFoldDB" id="A0A0L0UVA5"/>
<evidence type="ECO:0008006" key="5">
    <source>
        <dbReference type="Google" id="ProtNLM"/>
    </source>
</evidence>
<evidence type="ECO:0000313" key="3">
    <source>
        <dbReference type="EMBL" id="KNE90957.1"/>
    </source>
</evidence>
<keyword evidence="2" id="KW-0732">Signal</keyword>
<proteinExistence type="predicted"/>